<protein>
    <recommendedName>
        <fullName evidence="2">JmjC domain-containing protein</fullName>
    </recommendedName>
</protein>
<gene>
    <name evidence="3" type="ORF">FNF28_07247</name>
</gene>
<feature type="domain" description="JmjC" evidence="2">
    <location>
        <begin position="144"/>
        <end position="318"/>
    </location>
</feature>
<reference evidence="3 4" key="1">
    <citation type="submission" date="2019-07" db="EMBL/GenBank/DDBJ databases">
        <title>Genomes of Cafeteria roenbergensis.</title>
        <authorList>
            <person name="Fischer M.G."/>
            <person name="Hackl T."/>
            <person name="Roman M."/>
        </authorList>
    </citation>
    <scope>NUCLEOTIDE SEQUENCE [LARGE SCALE GENOMIC DNA]</scope>
    <source>
        <strain evidence="3 4">RCC970-E3</strain>
    </source>
</reference>
<proteinExistence type="predicted"/>
<accession>A0A5A8CBP9</accession>
<dbReference type="PROSITE" id="PS51184">
    <property type="entry name" value="JMJC"/>
    <property type="match status" value="1"/>
</dbReference>
<dbReference type="SUPFAM" id="SSF51197">
    <property type="entry name" value="Clavaminate synthase-like"/>
    <property type="match status" value="1"/>
</dbReference>
<dbReference type="PANTHER" id="PTHR12461:SF53">
    <property type="entry name" value="JMJC DOMAIN-CONTAINING PROTEIN"/>
    <property type="match status" value="1"/>
</dbReference>
<feature type="compositionally biased region" description="Basic and acidic residues" evidence="1">
    <location>
        <begin position="732"/>
        <end position="741"/>
    </location>
</feature>
<feature type="compositionally biased region" description="Acidic residues" evidence="1">
    <location>
        <begin position="544"/>
        <end position="592"/>
    </location>
</feature>
<dbReference type="InterPro" id="IPR041667">
    <property type="entry name" value="Cupin_8"/>
</dbReference>
<dbReference type="AlphaFoldDB" id="A0A5A8CBP9"/>
<dbReference type="Proteomes" id="UP000324907">
    <property type="component" value="Unassembled WGS sequence"/>
</dbReference>
<evidence type="ECO:0000256" key="1">
    <source>
        <dbReference type="SAM" id="MobiDB-lite"/>
    </source>
</evidence>
<comment type="caution">
    <text evidence="3">The sequence shown here is derived from an EMBL/GenBank/DDBJ whole genome shotgun (WGS) entry which is preliminary data.</text>
</comment>
<evidence type="ECO:0000313" key="3">
    <source>
        <dbReference type="EMBL" id="KAA0150506.1"/>
    </source>
</evidence>
<feature type="region of interest" description="Disordered" evidence="1">
    <location>
        <begin position="489"/>
        <end position="636"/>
    </location>
</feature>
<organism evidence="3 4">
    <name type="scientific">Cafeteria roenbergensis</name>
    <name type="common">Marine flagellate</name>
    <dbReference type="NCBI Taxonomy" id="33653"/>
    <lineage>
        <taxon>Eukaryota</taxon>
        <taxon>Sar</taxon>
        <taxon>Stramenopiles</taxon>
        <taxon>Bigyra</taxon>
        <taxon>Opalozoa</taxon>
        <taxon>Bicosoecida</taxon>
        <taxon>Cafeteriaceae</taxon>
        <taxon>Cafeteria</taxon>
    </lineage>
</organism>
<sequence>MLNPERAAWCVALCTTRAKREKMAKKISGEDDKTKARVSAGSSGSGAGDMRMAQSMLLTSRVSSDAVNADLAGGALESETLPDESQWAAVRAHAKSLQATFDDLREQCGWKVMMALALIAEARTLPLLSETGEIARAAPAATLEPGPNSYIVSVTPEPLAAEVLGLPPITCSSYRKTLLETNMWLSAGDTVSTLHNDADALVNCVLEGEKHWVFIHPMYKPMLAMASRRYQQEGDHGGLLQRSDVSDINASAVDLDAFPEVAKVPWQGAVVKAGDCAFLPPGYLHQVTSPPGRNLATSFMFSPLFNASDWSEDSACVNATRALEAADRALGSALKAAPVDPRAGFRAVSPGISEVAELLPLRDAGGWASFASLPFAWKYSGHGSVPMGYQSPFEVAASIDALVHSRDERVSAAAFVARFVGSGGGPASTGAKAWGVLMDAAGAPLSAACNPAHSSATPNASKGSFACQDDGPLCNFRSPELAEAAEASRLRSVGVGRQAATAATPDGEFVEGADPQGRRGNRMGSDEEAKGEAEGEGEHYEAEATGDGEEDEDDDDDDDEDDDDEDDDEVVDEDDVDEQEEDDDDEADEDIEVASTRKRSKATTKPVGPLVGARSEGVARAQHPGAGSHPDGSPENVAYPAGWSGEALFRSPSSGSAVAGSPAGPPKGAAMRRWNFSAFWVDKTVSVCKAMMRLGGGSVGSPRVLANVYDFGAAAGLDDRKPLVDGPATQRRVLEHREGEGNKPAPGSTEWAEIGAEGAREY</sequence>
<name>A0A5A8CBP9_CAFRO</name>
<evidence type="ECO:0000259" key="2">
    <source>
        <dbReference type="PROSITE" id="PS51184"/>
    </source>
</evidence>
<evidence type="ECO:0000313" key="4">
    <source>
        <dbReference type="Proteomes" id="UP000324907"/>
    </source>
</evidence>
<dbReference type="Pfam" id="PF13621">
    <property type="entry name" value="Cupin_8"/>
    <property type="match status" value="1"/>
</dbReference>
<dbReference type="EMBL" id="VLTL01000230">
    <property type="protein sequence ID" value="KAA0150506.1"/>
    <property type="molecule type" value="Genomic_DNA"/>
</dbReference>
<dbReference type="InterPro" id="IPR003347">
    <property type="entry name" value="JmjC_dom"/>
</dbReference>
<feature type="region of interest" description="Disordered" evidence="1">
    <location>
        <begin position="25"/>
        <end position="49"/>
    </location>
</feature>
<dbReference type="PANTHER" id="PTHR12461">
    <property type="entry name" value="HYPOXIA-INDUCIBLE FACTOR 1 ALPHA INHIBITOR-RELATED"/>
    <property type="match status" value="1"/>
</dbReference>
<feature type="compositionally biased region" description="Basic and acidic residues" evidence="1">
    <location>
        <begin position="524"/>
        <end position="542"/>
    </location>
</feature>
<feature type="region of interest" description="Disordered" evidence="1">
    <location>
        <begin position="722"/>
        <end position="762"/>
    </location>
</feature>
<dbReference type="Gene3D" id="2.60.120.650">
    <property type="entry name" value="Cupin"/>
    <property type="match status" value="1"/>
</dbReference>